<feature type="domain" description="Response regulatory" evidence="3">
    <location>
        <begin position="10"/>
        <end position="127"/>
    </location>
</feature>
<proteinExistence type="predicted"/>
<dbReference type="AlphaFoldDB" id="A0A4P9USH4"/>
<protein>
    <submittedName>
        <fullName evidence="4">Response regulator</fullName>
    </submittedName>
</protein>
<evidence type="ECO:0000256" key="1">
    <source>
        <dbReference type="ARBA" id="ARBA00022553"/>
    </source>
</evidence>
<dbReference type="PANTHER" id="PTHR44591">
    <property type="entry name" value="STRESS RESPONSE REGULATOR PROTEIN 1"/>
    <property type="match status" value="1"/>
</dbReference>
<accession>A0A4P9USH4</accession>
<dbReference type="Proteomes" id="UP000305881">
    <property type="component" value="Chromosome"/>
</dbReference>
<dbReference type="EMBL" id="CP035467">
    <property type="protein sequence ID" value="QCW84489.1"/>
    <property type="molecule type" value="Genomic_DNA"/>
</dbReference>
<gene>
    <name evidence="4" type="ORF">EQU24_21295</name>
</gene>
<keyword evidence="1 2" id="KW-0597">Phosphoprotein</keyword>
<dbReference type="InterPro" id="IPR050595">
    <property type="entry name" value="Bact_response_regulator"/>
</dbReference>
<evidence type="ECO:0000313" key="5">
    <source>
        <dbReference type="Proteomes" id="UP000305881"/>
    </source>
</evidence>
<reference evidence="5" key="1">
    <citation type="journal article" date="2019" name="J. Bacteriol.">
        <title>A Mutagenic Screen Identifies a TonB-Dependent Receptor Required for the Lanthanide Metal Switch in the Type I Methanotroph 'Methylotuvimicrobium buryatense' 5GB1C.</title>
        <authorList>
            <person name="Groom J.D."/>
            <person name="Ford S.M."/>
            <person name="Pesesky M.W."/>
            <person name="Lidstrom M.E."/>
        </authorList>
    </citation>
    <scope>NUCLEOTIDE SEQUENCE [LARGE SCALE GENOMIC DNA]</scope>
    <source>
        <strain evidence="5">5GB1C</strain>
    </source>
</reference>
<evidence type="ECO:0000259" key="3">
    <source>
        <dbReference type="PROSITE" id="PS50110"/>
    </source>
</evidence>
<dbReference type="Gene3D" id="3.40.50.2300">
    <property type="match status" value="2"/>
</dbReference>
<sequence>MTSLKIEDLSILLVEPSSTQLKVIIKHLKEEGIASIEGADSGNSALMILSDYKPDLIISSMYLPDMTAAEMIVKIKANQELNDVPFMLISSETRFSALDPIRQAGVVAILPKPFDHDNLRRALRSTIEFIEPEELELDNYAIEALRVLVVDDSSMARKHIVRVLNNMGITQITTANDGKAAAELFQATGEAFDLIVTDYNMPEMDGRELISHIRNDRQNTFIPILMVTSESNETRLDQVQQAGVSAICDKPFEPQNVKEILFRVLNG</sequence>
<organism evidence="4 5">
    <name type="scientific">Methylotuvimicrobium buryatense</name>
    <name type="common">Methylomicrobium buryatense</name>
    <dbReference type="NCBI Taxonomy" id="95641"/>
    <lineage>
        <taxon>Bacteria</taxon>
        <taxon>Pseudomonadati</taxon>
        <taxon>Pseudomonadota</taxon>
        <taxon>Gammaproteobacteria</taxon>
        <taxon>Methylococcales</taxon>
        <taxon>Methylococcaceae</taxon>
        <taxon>Methylotuvimicrobium</taxon>
    </lineage>
</organism>
<dbReference type="PANTHER" id="PTHR44591:SF3">
    <property type="entry name" value="RESPONSE REGULATORY DOMAIN-CONTAINING PROTEIN"/>
    <property type="match status" value="1"/>
</dbReference>
<keyword evidence="5" id="KW-1185">Reference proteome</keyword>
<evidence type="ECO:0000313" key="4">
    <source>
        <dbReference type="EMBL" id="QCW84489.1"/>
    </source>
</evidence>
<comment type="caution">
    <text evidence="2">Lacks conserved residue(s) required for the propagation of feature annotation.</text>
</comment>
<name>A0A4P9USH4_METBY</name>
<dbReference type="SUPFAM" id="SSF52172">
    <property type="entry name" value="CheY-like"/>
    <property type="match status" value="2"/>
</dbReference>
<dbReference type="InterPro" id="IPR011006">
    <property type="entry name" value="CheY-like_superfamily"/>
</dbReference>
<dbReference type="InterPro" id="IPR001789">
    <property type="entry name" value="Sig_transdc_resp-reg_receiver"/>
</dbReference>
<feature type="modified residue" description="4-aspartylphosphate" evidence="2">
    <location>
        <position position="198"/>
    </location>
</feature>
<dbReference type="Pfam" id="PF00072">
    <property type="entry name" value="Response_reg"/>
    <property type="match status" value="2"/>
</dbReference>
<evidence type="ECO:0000256" key="2">
    <source>
        <dbReference type="PROSITE-ProRule" id="PRU00169"/>
    </source>
</evidence>
<dbReference type="KEGG" id="mbur:EQU24_21295"/>
<dbReference type="SMART" id="SM00448">
    <property type="entry name" value="REC"/>
    <property type="match status" value="2"/>
</dbReference>
<dbReference type="OrthoDB" id="9800897at2"/>
<dbReference type="STRING" id="675511.GCA_000341735_03169"/>
<feature type="domain" description="Response regulatory" evidence="3">
    <location>
        <begin position="146"/>
        <end position="265"/>
    </location>
</feature>
<dbReference type="PROSITE" id="PS50110">
    <property type="entry name" value="RESPONSE_REGULATORY"/>
    <property type="match status" value="2"/>
</dbReference>
<dbReference type="GO" id="GO:0000160">
    <property type="term" value="P:phosphorelay signal transduction system"/>
    <property type="evidence" value="ECO:0007669"/>
    <property type="project" value="InterPro"/>
</dbReference>
<dbReference type="RefSeq" id="WP_017841621.1">
    <property type="nucleotide sequence ID" value="NZ_CP035467.1"/>
</dbReference>